<keyword evidence="4 10" id="KW-0396">Initiation factor</keyword>
<keyword evidence="5" id="KW-0648">Protein biosynthesis</keyword>
<name>A0A1D6MY13_MAIZE</name>
<evidence type="ECO:0000256" key="3">
    <source>
        <dbReference type="ARBA" id="ARBA00022490"/>
    </source>
</evidence>
<dbReference type="InterPro" id="IPR051501">
    <property type="entry name" value="eIF2B_alpha/beta/delta"/>
</dbReference>
<dbReference type="PANTHER" id="PTHR45860">
    <property type="entry name" value="TRANSLATION INITIATION FACTOR EIF-2B SUBUNIT ALPHA"/>
    <property type="match status" value="1"/>
</dbReference>
<reference evidence="10" key="1">
    <citation type="submission" date="2015-12" db="EMBL/GenBank/DDBJ databases">
        <title>Update maize B73 reference genome by single molecule sequencing technologies.</title>
        <authorList>
            <consortium name="Maize Genome Sequencing Project"/>
            <person name="Ware D."/>
        </authorList>
    </citation>
    <scope>NUCLEOTIDE SEQUENCE [LARGE SCALE GENOMIC DNA]</scope>
    <source>
        <tissue evidence="10">Seedling</tissue>
    </source>
</reference>
<comment type="similarity">
    <text evidence="2 9">Belongs to the eIF-2B alpha/beta/delta subunits family.</text>
</comment>
<accession>A0A1D6MY13</accession>
<dbReference type="InterPro" id="IPR000649">
    <property type="entry name" value="IF-2B-related"/>
</dbReference>
<dbReference type="Pfam" id="PF01008">
    <property type="entry name" value="IF-2B"/>
    <property type="match status" value="1"/>
</dbReference>
<dbReference type="GO" id="GO:0003743">
    <property type="term" value="F:translation initiation factor activity"/>
    <property type="evidence" value="ECO:0007669"/>
    <property type="project" value="UniProtKB-KW"/>
</dbReference>
<dbReference type="ExpressionAtlas" id="A0A1D6MY13">
    <property type="expression patterns" value="baseline and differential"/>
</dbReference>
<sequence length="218" mass="23631">MEPDAAQNPSPSPVPPPISAYYQTRAEHHAVVTSDWLAHAAAAAAAFPGADTADAAPPPSPGGGGVIEEFNFWRRKPEAAEAVAAIMALAAVIRSSRATTMMELEIELKKASDKLKSWDATSISLSAACDLFMRFVTRTSHLEHEKFDAAKSRLIERGEKFGEISLKARKTIAMLSQDFIYDGCTILVHGYSRVVLEVLKLAASNRKLFRVLCTGTMI</sequence>
<dbReference type="InterPro" id="IPR037171">
    <property type="entry name" value="NagB/RpiA_transferase-like"/>
</dbReference>
<dbReference type="PANTHER" id="PTHR45860:SF1">
    <property type="entry name" value="TRANSLATION INITIATION FACTOR EIF-2B SUBUNIT ALPHA"/>
    <property type="match status" value="1"/>
</dbReference>
<evidence type="ECO:0000256" key="9">
    <source>
        <dbReference type="RuleBase" id="RU003814"/>
    </source>
</evidence>
<organism evidence="10">
    <name type="scientific">Zea mays</name>
    <name type="common">Maize</name>
    <dbReference type="NCBI Taxonomy" id="4577"/>
    <lineage>
        <taxon>Eukaryota</taxon>
        <taxon>Viridiplantae</taxon>
        <taxon>Streptophyta</taxon>
        <taxon>Embryophyta</taxon>
        <taxon>Tracheophyta</taxon>
        <taxon>Spermatophyta</taxon>
        <taxon>Magnoliopsida</taxon>
        <taxon>Liliopsida</taxon>
        <taxon>Poales</taxon>
        <taxon>Poaceae</taxon>
        <taxon>PACMAD clade</taxon>
        <taxon>Panicoideae</taxon>
        <taxon>Andropogonodae</taxon>
        <taxon>Andropogoneae</taxon>
        <taxon>Tripsacinae</taxon>
        <taxon>Zea</taxon>
    </lineage>
</organism>
<evidence type="ECO:0000313" key="10">
    <source>
        <dbReference type="EMBL" id="ONM33614.1"/>
    </source>
</evidence>
<dbReference type="Gene3D" id="3.40.50.10470">
    <property type="entry name" value="Translation initiation factor eif-2b, domain 2"/>
    <property type="match status" value="1"/>
</dbReference>
<proteinExistence type="inferred from homology"/>
<evidence type="ECO:0000256" key="5">
    <source>
        <dbReference type="ARBA" id="ARBA00022917"/>
    </source>
</evidence>
<dbReference type="EMBL" id="CM007649">
    <property type="protein sequence ID" value="ONM33614.1"/>
    <property type="molecule type" value="Genomic_DNA"/>
</dbReference>
<evidence type="ECO:0000256" key="2">
    <source>
        <dbReference type="ARBA" id="ARBA00007251"/>
    </source>
</evidence>
<evidence type="ECO:0000256" key="8">
    <source>
        <dbReference type="ARBA" id="ARBA00046432"/>
    </source>
</evidence>
<gene>
    <name evidence="10" type="ORF">ZEAMMB73_Zm00001d041758</name>
</gene>
<keyword evidence="3" id="KW-0963">Cytoplasm</keyword>
<dbReference type="GO" id="GO:0005829">
    <property type="term" value="C:cytosol"/>
    <property type="evidence" value="ECO:0007669"/>
    <property type="project" value="UniProtKB-SubCell"/>
</dbReference>
<dbReference type="InterPro" id="IPR042529">
    <property type="entry name" value="IF_2B-like_C"/>
</dbReference>
<dbReference type="FunFam" id="1.20.120.1070:FF:000003">
    <property type="entry name" value="Translation initiation factor eIF-2B subunit alpha"/>
    <property type="match status" value="1"/>
</dbReference>
<dbReference type="SUPFAM" id="SSF100950">
    <property type="entry name" value="NagB/RpiA/CoA transferase-like"/>
    <property type="match status" value="1"/>
</dbReference>
<comment type="subunit">
    <text evidence="8">Component of the translation initiation factor 2B (eIF2B) complex which is a heterodecamer of two sets of five different subunits: alpha, beta, gamma, delta and epsilon. Subunits alpha, beta and delta comprise a regulatory subcomplex and subunits epsilon and gamma comprise a catalytic subcomplex. Within the complex, the hexameric regulatory complex resides at the center, with the two heterodimeric catalytic subcomplexes bound on opposite sides.</text>
</comment>
<evidence type="ECO:0000256" key="1">
    <source>
        <dbReference type="ARBA" id="ARBA00004514"/>
    </source>
</evidence>
<evidence type="ECO:0000256" key="7">
    <source>
        <dbReference type="ARBA" id="ARBA00044236"/>
    </source>
</evidence>
<dbReference type="InterPro" id="IPR042528">
    <property type="entry name" value="elF-2B_alpha_N"/>
</dbReference>
<evidence type="ECO:0000256" key="6">
    <source>
        <dbReference type="ARBA" id="ARBA00044208"/>
    </source>
</evidence>
<protein>
    <recommendedName>
        <fullName evidence="6">Translation initiation factor eIF2B subunit alpha</fullName>
    </recommendedName>
    <alternativeName>
        <fullName evidence="7">eIF2B GDP-GTP exchange factor subunit alpha</fullName>
    </alternativeName>
</protein>
<comment type="subcellular location">
    <subcellularLocation>
        <location evidence="1">Cytoplasm</location>
        <location evidence="1">Cytosol</location>
    </subcellularLocation>
</comment>
<evidence type="ECO:0000256" key="4">
    <source>
        <dbReference type="ARBA" id="ARBA00022540"/>
    </source>
</evidence>
<dbReference type="AlphaFoldDB" id="A0A1D6MY13"/>
<dbReference type="Gene3D" id="1.20.120.1070">
    <property type="entry name" value="Translation initiation factor eIF-2B, N-terminal domain"/>
    <property type="match status" value="1"/>
</dbReference>